<gene>
    <name evidence="3" type="ORF">BP6252_06250</name>
</gene>
<feature type="compositionally biased region" description="Pro residues" evidence="2">
    <location>
        <begin position="609"/>
        <end position="620"/>
    </location>
</feature>
<feature type="compositionally biased region" description="Basic and acidic residues" evidence="2">
    <location>
        <begin position="1110"/>
        <end position="1119"/>
    </location>
</feature>
<keyword evidence="4" id="KW-1185">Reference proteome</keyword>
<evidence type="ECO:0000313" key="4">
    <source>
        <dbReference type="Proteomes" id="UP000256645"/>
    </source>
</evidence>
<feature type="compositionally biased region" description="Low complexity" evidence="2">
    <location>
        <begin position="1065"/>
        <end position="1082"/>
    </location>
</feature>
<protein>
    <submittedName>
        <fullName evidence="3">Uncharacterized protein</fullName>
    </submittedName>
</protein>
<feature type="compositionally biased region" description="Basic and acidic residues" evidence="2">
    <location>
        <begin position="996"/>
        <end position="1034"/>
    </location>
</feature>
<evidence type="ECO:0000256" key="2">
    <source>
        <dbReference type="SAM" id="MobiDB-lite"/>
    </source>
</evidence>
<dbReference type="EMBL" id="PDLM01000006">
    <property type="protein sequence ID" value="RDW75108.1"/>
    <property type="molecule type" value="Genomic_DNA"/>
</dbReference>
<feature type="region of interest" description="Disordered" evidence="2">
    <location>
        <begin position="909"/>
        <end position="1169"/>
    </location>
</feature>
<dbReference type="OrthoDB" id="5229017at2759"/>
<feature type="compositionally biased region" description="Polar residues" evidence="2">
    <location>
        <begin position="1144"/>
        <end position="1155"/>
    </location>
</feature>
<evidence type="ECO:0000256" key="1">
    <source>
        <dbReference type="SAM" id="Coils"/>
    </source>
</evidence>
<dbReference type="Proteomes" id="UP000256645">
    <property type="component" value="Unassembled WGS sequence"/>
</dbReference>
<accession>A0A3D8RMD9</accession>
<organism evidence="3 4">
    <name type="scientific">Coleophoma cylindrospora</name>
    <dbReference type="NCBI Taxonomy" id="1849047"/>
    <lineage>
        <taxon>Eukaryota</taxon>
        <taxon>Fungi</taxon>
        <taxon>Dikarya</taxon>
        <taxon>Ascomycota</taxon>
        <taxon>Pezizomycotina</taxon>
        <taxon>Leotiomycetes</taxon>
        <taxon>Helotiales</taxon>
        <taxon>Dermateaceae</taxon>
        <taxon>Coleophoma</taxon>
    </lineage>
</organism>
<proteinExistence type="predicted"/>
<name>A0A3D8RMD9_9HELO</name>
<keyword evidence="1" id="KW-0175">Coiled coil</keyword>
<feature type="region of interest" description="Disordered" evidence="2">
    <location>
        <begin position="600"/>
        <end position="624"/>
    </location>
</feature>
<evidence type="ECO:0000313" key="3">
    <source>
        <dbReference type="EMBL" id="RDW75108.1"/>
    </source>
</evidence>
<sequence>MVCHSPIKNQVDDSPILEAEYGPKISGTDNLSRDGWDEEQCRNFLVRVLDWVPRNYNYEDGLRIIHPQLQERFGDENVDLACGVLHELIEIDVYNPFPGSSYQRWKYTHRHRNENLMLPHVPHTTTIMARVVPTKTLIEWRAENDAIKAIRAKPMLPTSPSFKTGISTITHRSAWRIEHTLFVSVGGAKASVYHCPSPEEFHQRLWDPEYGRGGNMAGVKTHTLPHPLIKIGPRASISPDTDLEIPVDLSVQHDTRPNARKVREAKLLQAKAAQLARMNNRRECTMLPPIGFQNATYEELVSNRVLHNLGSKPPPANFSSVRNVPLPAGVIVPNAIFARKHQVVPDEAPLPDCFLRGQIQPTADQLAIAKVEHLRDLVNAAMDETRRKHKDLNDEEVSEQEDILTKEYFSFFKGPFTADLFYDSGLDFKWSISPDNSPSVSRLPVMAHKTAMFREKRGIFSSLSPAKRQKKPATTINSKHSSSAERQERRRKQIITVSGKSQLIEPQVDRTRFRDSRLFGVFQRRKAVSSPKKRQVPYYRKNLTGSEKVALPETESLTCHNAKPSSLSDDSTAIKDETSERLLSKQPSTTFLLQQNPRNISSNIYRTPPKTPKTPTPSPRRIPRPEPLGRFPLHELSGIFLPSNVAREIGETLKPIAYTENLPGDYFGAEGRLREKRSDLGAHGFDGTVDEVGCSKVSVNSQNTAKVIPHSRKLHKIHFIEITSLYFCTPLSFMDPRRGLLHRSATPKPLKINKQSTSQPRVAKNHHQMVNQNTILDNANLVDDQLLPSTVYNAEDSYEPAQHNTAHNSSTIEGGVYSSSLSGSTPQNLIPDTTSGIMGDFVALAPVNIESTNEGSDVDIELLTVAAKHRYPKPSRNPYEFERSPLLDNLDDEGHLGKFRDFMREQERGHFASPGSPSRASHSRGYGNTIPTVRKDTPSPVGVMPSSREKTIARSESSPVMSPTGRKVQYYARYQATQNPHPRYYTQDEMSQSPSRRNDEEGLEVPRHSRRRTDEDHPELAYHTRRGTEGRSDSHATSYEHFAKHPPRTSSRSPTRQHRQENLRDSYSGSSYYDRTSGSTGTQSRPSDGNYYQGRSPAKGVVDLSDDGAFEDRIQRPDKVTSPSSSPPKRARSPMKKMFGENGWLSNTPITNQEAQFPPPPRINKPKKPTMMGKLKNKFGEMAEKADLTPKFRNSPDKDTRRPKQPSITRSISPFEQARIYTELELMMVHTANMFLMNEFSQARIGIDTIRKTIDSWKSKGRPMVTEFMYDQITQRNLVGMNQNSLRFHGPEAGNEIRINSMLYNWKQVANQMAIRTFCDTDPIILKLLFDIENILELLGAGEPFMLRLQQISTGVKSTIHAARQNKSTERERMDSNN</sequence>
<feature type="coiled-coil region" evidence="1">
    <location>
        <begin position="375"/>
        <end position="402"/>
    </location>
</feature>
<feature type="compositionally biased region" description="Basic and acidic residues" evidence="2">
    <location>
        <begin position="1182"/>
        <end position="1202"/>
    </location>
</feature>
<comment type="caution">
    <text evidence="3">The sequence shown here is derived from an EMBL/GenBank/DDBJ whole genome shotgun (WGS) entry which is preliminary data.</text>
</comment>
<feature type="region of interest" description="Disordered" evidence="2">
    <location>
        <begin position="463"/>
        <end position="499"/>
    </location>
</feature>
<reference evidence="3 4" key="1">
    <citation type="journal article" date="2018" name="IMA Fungus">
        <title>IMA Genome-F 9: Draft genome sequence of Annulohypoxylon stygium, Aspergillus mulundensis, Berkeleyomyces basicola (syn. Thielaviopsis basicola), Ceratocystis smalleyi, two Cercospora beticola strains, Coleophoma cylindrospora, Fusarium fracticaudum, Phialophora cf. hyalina, and Morchella septimelata.</title>
        <authorList>
            <person name="Wingfield B.D."/>
            <person name="Bills G.F."/>
            <person name="Dong Y."/>
            <person name="Huang W."/>
            <person name="Nel W.J."/>
            <person name="Swalarsk-Parry B.S."/>
            <person name="Vaghefi N."/>
            <person name="Wilken P.M."/>
            <person name="An Z."/>
            <person name="de Beer Z.W."/>
            <person name="De Vos L."/>
            <person name="Chen L."/>
            <person name="Duong T.A."/>
            <person name="Gao Y."/>
            <person name="Hammerbacher A."/>
            <person name="Kikkert J.R."/>
            <person name="Li Y."/>
            <person name="Li H."/>
            <person name="Li K."/>
            <person name="Li Q."/>
            <person name="Liu X."/>
            <person name="Ma X."/>
            <person name="Naidoo K."/>
            <person name="Pethybridge S.J."/>
            <person name="Sun J."/>
            <person name="Steenkamp E.T."/>
            <person name="van der Nest M.A."/>
            <person name="van Wyk S."/>
            <person name="Wingfield M.J."/>
            <person name="Xiong C."/>
            <person name="Yue Q."/>
            <person name="Zhang X."/>
        </authorList>
    </citation>
    <scope>NUCLEOTIDE SEQUENCE [LARGE SCALE GENOMIC DNA]</scope>
    <source>
        <strain evidence="3 4">BP6252</strain>
    </source>
</reference>
<feature type="compositionally biased region" description="Polar residues" evidence="2">
    <location>
        <begin position="472"/>
        <end position="481"/>
    </location>
</feature>
<feature type="region of interest" description="Disordered" evidence="2">
    <location>
        <begin position="1182"/>
        <end position="1211"/>
    </location>
</feature>